<dbReference type="Pfam" id="PF13181">
    <property type="entry name" value="TPR_8"/>
    <property type="match status" value="1"/>
</dbReference>
<dbReference type="GO" id="GO:0051301">
    <property type="term" value="P:cell division"/>
    <property type="evidence" value="ECO:0007669"/>
    <property type="project" value="UniProtKB-KW"/>
</dbReference>
<evidence type="ECO:0000256" key="4">
    <source>
        <dbReference type="ARBA" id="ARBA00022786"/>
    </source>
</evidence>
<reference evidence="7" key="1">
    <citation type="journal article" date="2023" name="Mol. Biol. Evol.">
        <title>Third-Generation Sequencing Reveals the Adaptive Role of the Epigenome in Three Deep-Sea Polychaetes.</title>
        <authorList>
            <person name="Perez M."/>
            <person name="Aroh O."/>
            <person name="Sun Y."/>
            <person name="Lan Y."/>
            <person name="Juniper S.K."/>
            <person name="Young C.R."/>
            <person name="Angers B."/>
            <person name="Qian P.Y."/>
        </authorList>
    </citation>
    <scope>NUCLEOTIDE SEQUENCE</scope>
    <source>
        <strain evidence="7">P08H-3</strain>
    </source>
</reference>
<dbReference type="Gene3D" id="1.25.40.10">
    <property type="entry name" value="Tetratricopeptide repeat domain"/>
    <property type="match status" value="1"/>
</dbReference>
<organism evidence="7 8">
    <name type="scientific">Paralvinella palmiformis</name>
    <dbReference type="NCBI Taxonomy" id="53620"/>
    <lineage>
        <taxon>Eukaryota</taxon>
        <taxon>Metazoa</taxon>
        <taxon>Spiralia</taxon>
        <taxon>Lophotrochozoa</taxon>
        <taxon>Annelida</taxon>
        <taxon>Polychaeta</taxon>
        <taxon>Sedentaria</taxon>
        <taxon>Canalipalpata</taxon>
        <taxon>Terebellida</taxon>
        <taxon>Terebelliformia</taxon>
        <taxon>Alvinellidae</taxon>
        <taxon>Paralvinella</taxon>
    </lineage>
</organism>
<gene>
    <name evidence="7" type="ORF">LSH36_692g03045</name>
</gene>
<evidence type="ECO:0000256" key="1">
    <source>
        <dbReference type="ARBA" id="ARBA00022618"/>
    </source>
</evidence>
<dbReference type="GO" id="GO:0031145">
    <property type="term" value="P:anaphase-promoting complex-dependent catabolic process"/>
    <property type="evidence" value="ECO:0007669"/>
    <property type="project" value="TreeGrafter"/>
</dbReference>
<proteinExistence type="predicted"/>
<evidence type="ECO:0000256" key="5">
    <source>
        <dbReference type="ARBA" id="ARBA00022803"/>
    </source>
</evidence>
<sequence>MIVLQKYRAGCYLAARCHYEYREYQEALDVLDQSENSFLSWKVSTSTSSQDDLPYSIPSKNIDSSVNLLRGKIYEALENRNLASECFREALRGDVFCYEAFESLINHHMMTAQEERDLLDSLPFSSQCSGSEIQLLKFLYGNKLKKYSKPGSIQISEDIQQLSSNNDVIVSLAENHYYNCDFRQAYKIASDVLKSDPYNFQCLPLYIVILVELKNSNELFALAHKLVDMYPNKAVSWFATGCYYLLVGKNDPARRYLSKATSVDRVFGPAWLAFGHSFATENEHDQAMAAYFTASQLMKGCHLPVLYIGLEYGLTNNAKLAERFFGQALSIAPEDPFVLHEMGVVAFKNQDYAEAEKCFTNALQKIESVSHEVMVDKWEPLLNNLGHVCRKLKWVVENINNFVMKRVLGGRTVIS</sequence>
<dbReference type="InterPro" id="IPR011990">
    <property type="entry name" value="TPR-like_helical_dom_sf"/>
</dbReference>
<evidence type="ECO:0000256" key="6">
    <source>
        <dbReference type="ARBA" id="ARBA00023306"/>
    </source>
</evidence>
<protein>
    <submittedName>
        <fullName evidence="7">Uncharacterized protein</fullName>
    </submittedName>
</protein>
<accession>A0AAD9MVE2</accession>
<dbReference type="GO" id="GO:0045842">
    <property type="term" value="P:positive regulation of mitotic metaphase/anaphase transition"/>
    <property type="evidence" value="ECO:0007669"/>
    <property type="project" value="TreeGrafter"/>
</dbReference>
<dbReference type="InterPro" id="IPR019734">
    <property type="entry name" value="TPR_rpt"/>
</dbReference>
<evidence type="ECO:0000313" key="7">
    <source>
        <dbReference type="EMBL" id="KAK2145256.1"/>
    </source>
</evidence>
<dbReference type="SMART" id="SM00028">
    <property type="entry name" value="TPR"/>
    <property type="match status" value="6"/>
</dbReference>
<dbReference type="GO" id="GO:0005680">
    <property type="term" value="C:anaphase-promoting complex"/>
    <property type="evidence" value="ECO:0007669"/>
    <property type="project" value="TreeGrafter"/>
</dbReference>
<keyword evidence="1" id="KW-0132">Cell division</keyword>
<dbReference type="GO" id="GO:0005737">
    <property type="term" value="C:cytoplasm"/>
    <property type="evidence" value="ECO:0007669"/>
    <property type="project" value="TreeGrafter"/>
</dbReference>
<dbReference type="PANTHER" id="PTHR12558:SF9">
    <property type="entry name" value="CELL DIVISION CYCLE PROTEIN 16 HOMOLOG"/>
    <property type="match status" value="1"/>
</dbReference>
<dbReference type="PANTHER" id="PTHR12558">
    <property type="entry name" value="CELL DIVISION CYCLE 16,23,27"/>
    <property type="match status" value="1"/>
</dbReference>
<dbReference type="AlphaFoldDB" id="A0AAD9MVE2"/>
<name>A0AAD9MVE2_9ANNE</name>
<keyword evidence="3" id="KW-0498">Mitosis</keyword>
<keyword evidence="8" id="KW-1185">Reference proteome</keyword>
<dbReference type="SUPFAM" id="SSF48452">
    <property type="entry name" value="TPR-like"/>
    <property type="match status" value="1"/>
</dbReference>
<comment type="caution">
    <text evidence="7">The sequence shown here is derived from an EMBL/GenBank/DDBJ whole genome shotgun (WGS) entry which is preliminary data.</text>
</comment>
<keyword evidence="6" id="KW-0131">Cell cycle</keyword>
<dbReference type="Proteomes" id="UP001208570">
    <property type="component" value="Unassembled WGS sequence"/>
</dbReference>
<evidence type="ECO:0000313" key="8">
    <source>
        <dbReference type="Proteomes" id="UP001208570"/>
    </source>
</evidence>
<dbReference type="GO" id="GO:0016567">
    <property type="term" value="P:protein ubiquitination"/>
    <property type="evidence" value="ECO:0007669"/>
    <property type="project" value="TreeGrafter"/>
</dbReference>
<keyword evidence="5" id="KW-0802">TPR repeat</keyword>
<evidence type="ECO:0000256" key="3">
    <source>
        <dbReference type="ARBA" id="ARBA00022776"/>
    </source>
</evidence>
<keyword evidence="2" id="KW-0677">Repeat</keyword>
<keyword evidence="4" id="KW-0833">Ubl conjugation pathway</keyword>
<dbReference type="EMBL" id="JAODUP010000692">
    <property type="protein sequence ID" value="KAK2145256.1"/>
    <property type="molecule type" value="Genomic_DNA"/>
</dbReference>
<evidence type="ECO:0000256" key="2">
    <source>
        <dbReference type="ARBA" id="ARBA00022737"/>
    </source>
</evidence>